<organism evidence="3 4">
    <name type="scientific">Pontiella desulfatans</name>
    <dbReference type="NCBI Taxonomy" id="2750659"/>
    <lineage>
        <taxon>Bacteria</taxon>
        <taxon>Pseudomonadati</taxon>
        <taxon>Kiritimatiellota</taxon>
        <taxon>Kiritimatiellia</taxon>
        <taxon>Kiritimatiellales</taxon>
        <taxon>Pontiellaceae</taxon>
        <taxon>Pontiella</taxon>
    </lineage>
</organism>
<feature type="region of interest" description="Disordered" evidence="1">
    <location>
        <begin position="171"/>
        <end position="222"/>
    </location>
</feature>
<keyword evidence="2" id="KW-0732">Signal</keyword>
<feature type="region of interest" description="Disordered" evidence="1">
    <location>
        <begin position="22"/>
        <end position="65"/>
    </location>
</feature>
<evidence type="ECO:0000313" key="3">
    <source>
        <dbReference type="EMBL" id="VGO16970.1"/>
    </source>
</evidence>
<feature type="compositionally biased region" description="Pro residues" evidence="1">
    <location>
        <begin position="187"/>
        <end position="196"/>
    </location>
</feature>
<evidence type="ECO:0000256" key="1">
    <source>
        <dbReference type="SAM" id="MobiDB-lite"/>
    </source>
</evidence>
<name>A0A6C2UAA6_PONDE</name>
<gene>
    <name evidence="3" type="ORF">PDESU_05564</name>
</gene>
<accession>A0A6C2UAA6</accession>
<feature type="compositionally biased region" description="Basic and acidic residues" evidence="1">
    <location>
        <begin position="23"/>
        <end position="65"/>
    </location>
</feature>
<feature type="chain" id="PRO_5025557647" description="Periplasmic heavy metal sensor" evidence="2">
    <location>
        <begin position="20"/>
        <end position="222"/>
    </location>
</feature>
<reference evidence="3 4" key="1">
    <citation type="submission" date="2019-04" db="EMBL/GenBank/DDBJ databases">
        <authorList>
            <person name="Van Vliet M D."/>
        </authorList>
    </citation>
    <scope>NUCLEOTIDE SEQUENCE [LARGE SCALE GENOMIC DNA]</scope>
    <source>
        <strain evidence="3 4">F1</strain>
    </source>
</reference>
<dbReference type="AlphaFoldDB" id="A0A6C2UAA6"/>
<dbReference type="EMBL" id="CAAHFG010000004">
    <property type="protein sequence ID" value="VGO16970.1"/>
    <property type="molecule type" value="Genomic_DNA"/>
</dbReference>
<protein>
    <recommendedName>
        <fullName evidence="5">Periplasmic heavy metal sensor</fullName>
    </recommendedName>
</protein>
<keyword evidence="4" id="KW-1185">Reference proteome</keyword>
<proteinExistence type="predicted"/>
<dbReference type="RefSeq" id="WP_136082477.1">
    <property type="nucleotide sequence ID" value="NZ_CAAHFG010000004.1"/>
</dbReference>
<feature type="signal peptide" evidence="2">
    <location>
        <begin position="1"/>
        <end position="19"/>
    </location>
</feature>
<evidence type="ECO:0000313" key="4">
    <source>
        <dbReference type="Proteomes" id="UP000366872"/>
    </source>
</evidence>
<evidence type="ECO:0000256" key="2">
    <source>
        <dbReference type="SAM" id="SignalP"/>
    </source>
</evidence>
<dbReference type="Proteomes" id="UP000366872">
    <property type="component" value="Unassembled WGS sequence"/>
</dbReference>
<sequence>MKSTLSILAACGLAIPAMAQTNEFRKEQGDRQRSEWMRGEQGGRKGEGEYGHLERYREISPEEKAERQERRLQLMEKTLQEIGINEEQKTRILEVQKKLKEDLSVAQVKADLVRKNLSDLEKAGASEEEIYAAIDAVSDSQAETMKILTRNRMAMERILGKEKYKQFMDAARNQYRKHGRRGGAGIPPRPGIPPTPGEGNPNQEPPLPDTVKVPRTPPPPSI</sequence>
<evidence type="ECO:0008006" key="5">
    <source>
        <dbReference type="Google" id="ProtNLM"/>
    </source>
</evidence>